<dbReference type="SUPFAM" id="SSF56300">
    <property type="entry name" value="Metallo-dependent phosphatases"/>
    <property type="match status" value="1"/>
</dbReference>
<gene>
    <name evidence="3" type="ORF">CKF48_06925</name>
</gene>
<dbReference type="InterPro" id="IPR024654">
    <property type="entry name" value="Calcineurin-like_PHP_lpxH"/>
</dbReference>
<name>A0A248TFX2_9BACI</name>
<dbReference type="GO" id="GO:0016791">
    <property type="term" value="F:phosphatase activity"/>
    <property type="evidence" value="ECO:0007669"/>
    <property type="project" value="TreeGrafter"/>
</dbReference>
<dbReference type="EMBL" id="CP022983">
    <property type="protein sequence ID" value="ASV67086.1"/>
    <property type="molecule type" value="Genomic_DNA"/>
</dbReference>
<dbReference type="CDD" id="cd00838">
    <property type="entry name" value="MPP_superfamily"/>
    <property type="match status" value="1"/>
</dbReference>
<sequence>MAIAIISDIHGNLTALEAVLHHIKERKIDKIFCLGDLIGKGPSGLEVVHKVRETCDVVLQGNWDDFIRKPIDSEEIEWHQKQLEGEAMDYLQSLPFHYDFYMSGKYIRLYHASAKSVYHRVIPMKATTKEKNEMFEISEWIKPLEQERKPDVIGFGDIHAALIEPIQPQRTLFNCGSVGNSLDIPQATFAIMHGNYQSKQEGPFSIEIVRIPYDIEREIHQAEIMGMPNVAAYALELREARYRGAPTK</sequence>
<dbReference type="GO" id="GO:0005737">
    <property type="term" value="C:cytoplasm"/>
    <property type="evidence" value="ECO:0007669"/>
    <property type="project" value="TreeGrafter"/>
</dbReference>
<proteinExistence type="inferred from homology"/>
<dbReference type="RefSeq" id="WP_095370661.1">
    <property type="nucleotide sequence ID" value="NZ_CP022983.1"/>
</dbReference>
<keyword evidence="4" id="KW-1185">Reference proteome</keyword>
<dbReference type="Pfam" id="PF12850">
    <property type="entry name" value="Metallophos_2"/>
    <property type="match status" value="1"/>
</dbReference>
<dbReference type="Proteomes" id="UP000215137">
    <property type="component" value="Chromosome"/>
</dbReference>
<dbReference type="PANTHER" id="PTHR42850:SF2">
    <property type="entry name" value="BLL5683 PROTEIN"/>
    <property type="match status" value="1"/>
</dbReference>
<dbReference type="PANTHER" id="PTHR42850">
    <property type="entry name" value="METALLOPHOSPHOESTERASE"/>
    <property type="match status" value="1"/>
</dbReference>
<accession>A0A248TFX2</accession>
<dbReference type="AlphaFoldDB" id="A0A248TFX2"/>
<evidence type="ECO:0000256" key="1">
    <source>
        <dbReference type="ARBA" id="ARBA00008950"/>
    </source>
</evidence>
<evidence type="ECO:0000259" key="2">
    <source>
        <dbReference type="Pfam" id="PF12850"/>
    </source>
</evidence>
<evidence type="ECO:0000313" key="4">
    <source>
        <dbReference type="Proteomes" id="UP000215137"/>
    </source>
</evidence>
<protein>
    <submittedName>
        <fullName evidence="3">Metallophosphatase family protein</fullName>
    </submittedName>
</protein>
<evidence type="ECO:0000313" key="3">
    <source>
        <dbReference type="EMBL" id="ASV67086.1"/>
    </source>
</evidence>
<reference evidence="3 4" key="1">
    <citation type="submission" date="2017-08" db="EMBL/GenBank/DDBJ databases">
        <title>Complete Genome Sequence of Bacillus kochii Oregon-R-modENCODE STRAIN BDGP4, isolated from Drosophila melanogaster gut.</title>
        <authorList>
            <person name="Wan K.H."/>
            <person name="Yu C."/>
            <person name="Park S."/>
            <person name="Hammonds A.S."/>
            <person name="Booth B.W."/>
            <person name="Celniker S.E."/>
        </authorList>
    </citation>
    <scope>NUCLEOTIDE SEQUENCE [LARGE SCALE GENOMIC DNA]</scope>
    <source>
        <strain evidence="3 4">BDGP4</strain>
    </source>
</reference>
<dbReference type="OrthoDB" id="9813918at2"/>
<dbReference type="PIRSF" id="PIRSF000883">
    <property type="entry name" value="Pesterase_MJ0912"/>
    <property type="match status" value="1"/>
</dbReference>
<organism evidence="3 4">
    <name type="scientific">Cytobacillus kochii</name>
    <dbReference type="NCBI Taxonomy" id="859143"/>
    <lineage>
        <taxon>Bacteria</taxon>
        <taxon>Bacillati</taxon>
        <taxon>Bacillota</taxon>
        <taxon>Bacilli</taxon>
        <taxon>Bacillales</taxon>
        <taxon>Bacillaceae</taxon>
        <taxon>Cytobacillus</taxon>
    </lineage>
</organism>
<comment type="similarity">
    <text evidence="1">Belongs to the metallophosphoesterase superfamily. YfcE family.</text>
</comment>
<dbReference type="KEGG" id="bko:CKF48_06925"/>
<dbReference type="InterPro" id="IPR050126">
    <property type="entry name" value="Ap4A_hydrolase"/>
</dbReference>
<dbReference type="InterPro" id="IPR011152">
    <property type="entry name" value="Pesterase_MJ0912"/>
</dbReference>
<dbReference type="InterPro" id="IPR029052">
    <property type="entry name" value="Metallo-depent_PP-like"/>
</dbReference>
<dbReference type="Gene3D" id="3.60.21.10">
    <property type="match status" value="1"/>
</dbReference>
<feature type="domain" description="Calcineurin-like phosphoesterase" evidence="2">
    <location>
        <begin position="1"/>
        <end position="193"/>
    </location>
</feature>